<comment type="caution">
    <text evidence="1">The sequence shown here is derived from an EMBL/GenBank/DDBJ whole genome shotgun (WGS) entry which is preliminary data.</text>
</comment>
<dbReference type="Proteomes" id="UP001237207">
    <property type="component" value="Unassembled WGS sequence"/>
</dbReference>
<organism evidence="1 2">
    <name type="scientific">Oikeobacillus pervagus</name>
    <dbReference type="NCBI Taxonomy" id="1325931"/>
    <lineage>
        <taxon>Bacteria</taxon>
        <taxon>Bacillati</taxon>
        <taxon>Bacillota</taxon>
        <taxon>Bacilli</taxon>
        <taxon>Bacillales</taxon>
        <taxon>Bacillaceae</taxon>
        <taxon>Oikeobacillus</taxon>
    </lineage>
</organism>
<evidence type="ECO:0000313" key="1">
    <source>
        <dbReference type="EMBL" id="MDQ0214367.1"/>
    </source>
</evidence>
<gene>
    <name evidence="1" type="ORF">J2S13_000763</name>
</gene>
<accession>A0AAJ1WFV1</accession>
<dbReference type="EMBL" id="JAUSUC010000006">
    <property type="protein sequence ID" value="MDQ0214367.1"/>
    <property type="molecule type" value="Genomic_DNA"/>
</dbReference>
<protein>
    <submittedName>
        <fullName evidence="1">Asparagine synthetase B (Glutamine-hydrolyzing)</fullName>
    </submittedName>
</protein>
<name>A0AAJ1WFV1_9BACI</name>
<evidence type="ECO:0000313" key="2">
    <source>
        <dbReference type="Proteomes" id="UP001237207"/>
    </source>
</evidence>
<reference evidence="1" key="1">
    <citation type="submission" date="2023-07" db="EMBL/GenBank/DDBJ databases">
        <title>Genomic Encyclopedia of Type Strains, Phase IV (KMG-IV): sequencing the most valuable type-strain genomes for metagenomic binning, comparative biology and taxonomic classification.</title>
        <authorList>
            <person name="Goeker M."/>
        </authorList>
    </citation>
    <scope>NUCLEOTIDE SEQUENCE</scope>
    <source>
        <strain evidence="1">DSM 23947</strain>
    </source>
</reference>
<keyword evidence="2" id="KW-1185">Reference proteome</keyword>
<dbReference type="AlphaFoldDB" id="A0AAJ1WFV1"/>
<proteinExistence type="predicted"/>
<sequence length="96" mass="11294">MFFLKKFFIEKKSPYPKTHHPEYLKQVKGMLHHILDQKTSPLLEIVSKQKVKNMIDTDGASFTVPWFGQLMTGAQLMAHLIQINLWLDHYQINIID</sequence>